<dbReference type="GO" id="GO:0004672">
    <property type="term" value="F:protein kinase activity"/>
    <property type="evidence" value="ECO:0007669"/>
    <property type="project" value="InterPro"/>
</dbReference>
<dbReference type="Proteomes" id="UP000182658">
    <property type="component" value="Unassembled WGS sequence"/>
</dbReference>
<dbReference type="GO" id="GO:0005524">
    <property type="term" value="F:ATP binding"/>
    <property type="evidence" value="ECO:0007669"/>
    <property type="project" value="InterPro"/>
</dbReference>
<keyword evidence="3" id="KW-1185">Reference proteome</keyword>
<evidence type="ECO:0000313" key="2">
    <source>
        <dbReference type="EMBL" id="OIW34253.1"/>
    </source>
</evidence>
<evidence type="ECO:0000259" key="1">
    <source>
        <dbReference type="PROSITE" id="PS50011"/>
    </source>
</evidence>
<proteinExistence type="predicted"/>
<protein>
    <recommendedName>
        <fullName evidence="1">Protein kinase domain-containing protein</fullName>
    </recommendedName>
</protein>
<reference evidence="2 3" key="1">
    <citation type="submission" date="2016-10" db="EMBL/GenBank/DDBJ databases">
        <title>Draft genome sequence of Coniochaeta ligniaria NRRL30616, a lignocellulolytic fungus for bioabatement of inhibitors in plant biomass hydrolysates.</title>
        <authorList>
            <consortium name="DOE Joint Genome Institute"/>
            <person name="Jimenez D.J."/>
            <person name="Hector R.E."/>
            <person name="Riley R."/>
            <person name="Sun H."/>
            <person name="Grigoriev I.V."/>
            <person name="Van Elsas J.D."/>
            <person name="Nichols N.N."/>
        </authorList>
    </citation>
    <scope>NUCLEOTIDE SEQUENCE [LARGE SCALE GENOMIC DNA]</scope>
    <source>
        <strain evidence="2 3">NRRL 30616</strain>
    </source>
</reference>
<evidence type="ECO:0000313" key="3">
    <source>
        <dbReference type="Proteomes" id="UP000182658"/>
    </source>
</evidence>
<dbReference type="AlphaFoldDB" id="A0A1J7J479"/>
<organism evidence="2 3">
    <name type="scientific">Coniochaeta ligniaria NRRL 30616</name>
    <dbReference type="NCBI Taxonomy" id="1408157"/>
    <lineage>
        <taxon>Eukaryota</taxon>
        <taxon>Fungi</taxon>
        <taxon>Dikarya</taxon>
        <taxon>Ascomycota</taxon>
        <taxon>Pezizomycotina</taxon>
        <taxon>Sordariomycetes</taxon>
        <taxon>Sordariomycetidae</taxon>
        <taxon>Coniochaetales</taxon>
        <taxon>Coniochaetaceae</taxon>
        <taxon>Coniochaeta</taxon>
    </lineage>
</organism>
<dbReference type="STRING" id="1408157.A0A1J7J479"/>
<dbReference type="PROSITE" id="PS50011">
    <property type="entry name" value="PROTEIN_KINASE_DOM"/>
    <property type="match status" value="1"/>
</dbReference>
<dbReference type="EMBL" id="KV875093">
    <property type="protein sequence ID" value="OIW34253.1"/>
    <property type="molecule type" value="Genomic_DNA"/>
</dbReference>
<gene>
    <name evidence="2" type="ORF">CONLIGDRAFT_567185</name>
</gene>
<sequence length="267" mass="30180">MAPEISHFRDMDFVAESFDPATKDFLYTTFAVIEGDDAVYFGQLPKPKRQITFEDYTSALMRLPDAEIYPRLPTGGELTVAPDNLDLSTKFYLKRPRLFQYDEYKAQDCLDIIPALLLEEAYTLEKLSRHPHPGIVQYHGCRVRRGFVTGLVLDRHIDDLKNYVRKQKGPLDKGPFMEALESAVGHLHSLGLAHNDVNPSNILVNAAGLPVLADFDSCHGVGTKLTYTRGTPGWVDESDSYDTSEISHDRYAIQRIRTWLAEQTTNS</sequence>
<dbReference type="SUPFAM" id="SSF56112">
    <property type="entry name" value="Protein kinase-like (PK-like)"/>
    <property type="match status" value="1"/>
</dbReference>
<dbReference type="InterPro" id="IPR000719">
    <property type="entry name" value="Prot_kinase_dom"/>
</dbReference>
<name>A0A1J7J479_9PEZI</name>
<dbReference type="InterPro" id="IPR011009">
    <property type="entry name" value="Kinase-like_dom_sf"/>
</dbReference>
<dbReference type="Pfam" id="PF00069">
    <property type="entry name" value="Pkinase"/>
    <property type="match status" value="1"/>
</dbReference>
<feature type="domain" description="Protein kinase" evidence="1">
    <location>
        <begin position="66"/>
        <end position="267"/>
    </location>
</feature>
<accession>A0A1J7J479</accession>
<dbReference type="OrthoDB" id="4062651at2759"/>
<dbReference type="Gene3D" id="1.10.510.10">
    <property type="entry name" value="Transferase(Phosphotransferase) domain 1"/>
    <property type="match status" value="1"/>
</dbReference>
<dbReference type="InParanoid" id="A0A1J7J479"/>